<keyword evidence="4" id="KW-1185">Reference proteome</keyword>
<keyword evidence="2" id="KW-0812">Transmembrane</keyword>
<organism evidence="3 4">
    <name type="scientific">Salipiger bermudensis (strain DSM 26914 / JCM 13377 / KCTC 12554 / HTCC2601)</name>
    <name type="common">Pelagibaca bermudensis</name>
    <dbReference type="NCBI Taxonomy" id="314265"/>
    <lineage>
        <taxon>Bacteria</taxon>
        <taxon>Pseudomonadati</taxon>
        <taxon>Pseudomonadota</taxon>
        <taxon>Alphaproteobacteria</taxon>
        <taxon>Rhodobacterales</taxon>
        <taxon>Roseobacteraceae</taxon>
        <taxon>Salipiger</taxon>
    </lineage>
</organism>
<dbReference type="AlphaFoldDB" id="Q0FMW8"/>
<feature type="region of interest" description="Disordered" evidence="1">
    <location>
        <begin position="1"/>
        <end position="31"/>
    </location>
</feature>
<reference evidence="3 4" key="1">
    <citation type="journal article" date="2010" name="J. Bacteriol.">
        <title>Genome sequences of Pelagibaca bermudensis HTCC2601T and Maritimibacter alkaliphilus HTCC2654T, the type strains of two marine Roseobacter genera.</title>
        <authorList>
            <person name="Thrash J.C."/>
            <person name="Cho J.C."/>
            <person name="Ferriera S."/>
            <person name="Johnson J."/>
            <person name="Vergin K.L."/>
            <person name="Giovannoni S.J."/>
        </authorList>
    </citation>
    <scope>NUCLEOTIDE SEQUENCE [LARGE SCALE GENOMIC DNA]</scope>
    <source>
        <strain evidence="4">DSM 26914 / JCM 13377 / KCTC 12554 / HTCC2601</strain>
    </source>
</reference>
<proteinExistence type="predicted"/>
<keyword evidence="2" id="KW-1133">Transmembrane helix</keyword>
<name>Q0FMW8_SALBH</name>
<feature type="transmembrane region" description="Helical" evidence="2">
    <location>
        <begin position="40"/>
        <end position="59"/>
    </location>
</feature>
<keyword evidence="2" id="KW-0472">Membrane</keyword>
<feature type="transmembrane region" description="Helical" evidence="2">
    <location>
        <begin position="65"/>
        <end position="86"/>
    </location>
</feature>
<protein>
    <submittedName>
        <fullName evidence="3">F0F1-ATPase subunit, putative</fullName>
    </submittedName>
</protein>
<evidence type="ECO:0000313" key="4">
    <source>
        <dbReference type="Proteomes" id="UP000006230"/>
    </source>
</evidence>
<accession>Q0FMW8</accession>
<sequence length="92" mass="10125">MTRQEKDAVEHAARKAANLERMKQSDPEPSLGSRLGQIGILGWAVLVPMLLGVVLGRFLDRVADTGIMFTAAGIFLGAAIGMHAVWRWMHRQ</sequence>
<comment type="caution">
    <text evidence="3">The sequence shown here is derived from an EMBL/GenBank/DDBJ whole genome shotgun (WGS) entry which is preliminary data.</text>
</comment>
<dbReference type="STRING" id="314265.R2601_18068"/>
<dbReference type="HOGENOM" id="CLU_137927_3_2_5"/>
<evidence type="ECO:0000313" key="3">
    <source>
        <dbReference type="EMBL" id="EAU45534.1"/>
    </source>
</evidence>
<feature type="compositionally biased region" description="Basic and acidic residues" evidence="1">
    <location>
        <begin position="1"/>
        <end position="26"/>
    </location>
</feature>
<dbReference type="Pfam" id="PF09527">
    <property type="entry name" value="ATPase_gene1"/>
    <property type="match status" value="1"/>
</dbReference>
<dbReference type="RefSeq" id="WP_007797554.1">
    <property type="nucleotide sequence ID" value="NZ_DS022276.1"/>
</dbReference>
<dbReference type="OrthoDB" id="466056at2"/>
<dbReference type="Proteomes" id="UP000006230">
    <property type="component" value="Unassembled WGS sequence"/>
</dbReference>
<dbReference type="eggNOG" id="ENOG5032RTR">
    <property type="taxonomic scope" value="Bacteria"/>
</dbReference>
<dbReference type="EMBL" id="AATQ01000025">
    <property type="protein sequence ID" value="EAU45534.1"/>
    <property type="molecule type" value="Genomic_DNA"/>
</dbReference>
<gene>
    <name evidence="3" type="ORF">R2601_18068</name>
</gene>
<evidence type="ECO:0000256" key="1">
    <source>
        <dbReference type="SAM" id="MobiDB-lite"/>
    </source>
</evidence>
<dbReference type="InterPro" id="IPR032820">
    <property type="entry name" value="ATPase_put"/>
</dbReference>
<evidence type="ECO:0000256" key="2">
    <source>
        <dbReference type="SAM" id="Phobius"/>
    </source>
</evidence>